<feature type="domain" description="ABC transmembrane type-2" evidence="11">
    <location>
        <begin position="70"/>
        <end position="294"/>
    </location>
</feature>
<evidence type="ECO:0000256" key="6">
    <source>
        <dbReference type="ARBA" id="ARBA00022692"/>
    </source>
</evidence>
<comment type="subcellular location">
    <subcellularLocation>
        <location evidence="1">Cell inner membrane</location>
        <topology evidence="1">Multi-pass membrane protein</topology>
    </subcellularLocation>
    <subcellularLocation>
        <location evidence="10">Cell membrane</location>
        <topology evidence="10">Multi-pass membrane protein</topology>
    </subcellularLocation>
</comment>
<evidence type="ECO:0000256" key="10">
    <source>
        <dbReference type="RuleBase" id="RU361157"/>
    </source>
</evidence>
<evidence type="ECO:0000259" key="11">
    <source>
        <dbReference type="PROSITE" id="PS51012"/>
    </source>
</evidence>
<keyword evidence="6 10" id="KW-0812">Transmembrane</keyword>
<protein>
    <recommendedName>
        <fullName evidence="10">Transport permease protein</fullName>
    </recommendedName>
</protein>
<feature type="transmembrane region" description="Helical" evidence="10">
    <location>
        <begin position="216"/>
        <end position="236"/>
    </location>
</feature>
<evidence type="ECO:0000256" key="8">
    <source>
        <dbReference type="ARBA" id="ARBA00023136"/>
    </source>
</evidence>
<dbReference type="PRINTS" id="PR00164">
    <property type="entry name" value="ABC2TRNSPORT"/>
</dbReference>
<dbReference type="InterPro" id="IPR000412">
    <property type="entry name" value="ABC_2_transport"/>
</dbReference>
<keyword evidence="9" id="KW-0046">Antibiotic resistance</keyword>
<keyword evidence="4 10" id="KW-1003">Cell membrane</keyword>
<name>A0A542YMS6_9MICO</name>
<dbReference type="GO" id="GO:0043190">
    <property type="term" value="C:ATP-binding cassette (ABC) transporter complex"/>
    <property type="evidence" value="ECO:0007669"/>
    <property type="project" value="InterPro"/>
</dbReference>
<keyword evidence="13" id="KW-1185">Reference proteome</keyword>
<accession>A0A542YMS6</accession>
<dbReference type="GO" id="GO:0015920">
    <property type="term" value="P:lipopolysaccharide transport"/>
    <property type="evidence" value="ECO:0007669"/>
    <property type="project" value="TreeGrafter"/>
</dbReference>
<gene>
    <name evidence="12" type="ORF">FB467_0460</name>
</gene>
<evidence type="ECO:0000256" key="9">
    <source>
        <dbReference type="ARBA" id="ARBA00023251"/>
    </source>
</evidence>
<evidence type="ECO:0000313" key="13">
    <source>
        <dbReference type="Proteomes" id="UP000319516"/>
    </source>
</evidence>
<keyword evidence="8 10" id="KW-0472">Membrane</keyword>
<evidence type="ECO:0000256" key="2">
    <source>
        <dbReference type="ARBA" id="ARBA00007783"/>
    </source>
</evidence>
<feature type="transmembrane region" description="Helical" evidence="10">
    <location>
        <begin position="144"/>
        <end position="170"/>
    </location>
</feature>
<keyword evidence="7 10" id="KW-1133">Transmembrane helix</keyword>
<dbReference type="PROSITE" id="PS51012">
    <property type="entry name" value="ABC_TM2"/>
    <property type="match status" value="1"/>
</dbReference>
<keyword evidence="3 10" id="KW-0813">Transport</keyword>
<dbReference type="InterPro" id="IPR047817">
    <property type="entry name" value="ABC2_TM_bact-type"/>
</dbReference>
<dbReference type="EMBL" id="VFOP01000001">
    <property type="protein sequence ID" value="TQL49390.1"/>
    <property type="molecule type" value="Genomic_DNA"/>
</dbReference>
<evidence type="ECO:0000256" key="7">
    <source>
        <dbReference type="ARBA" id="ARBA00022989"/>
    </source>
</evidence>
<dbReference type="GO" id="GO:0140359">
    <property type="term" value="F:ABC-type transporter activity"/>
    <property type="evidence" value="ECO:0007669"/>
    <property type="project" value="InterPro"/>
</dbReference>
<dbReference type="OrthoDB" id="4186295at2"/>
<evidence type="ECO:0000313" key="12">
    <source>
        <dbReference type="EMBL" id="TQL49390.1"/>
    </source>
</evidence>
<comment type="similarity">
    <text evidence="2 10">Belongs to the ABC-2 integral membrane protein family.</text>
</comment>
<organism evidence="12 13">
    <name type="scientific">Ornithinicoccus hortensis</name>
    <dbReference type="NCBI Taxonomy" id="82346"/>
    <lineage>
        <taxon>Bacteria</taxon>
        <taxon>Bacillati</taxon>
        <taxon>Actinomycetota</taxon>
        <taxon>Actinomycetes</taxon>
        <taxon>Micrococcales</taxon>
        <taxon>Intrasporangiaceae</taxon>
        <taxon>Ornithinicoccus</taxon>
    </lineage>
</organism>
<dbReference type="Pfam" id="PF01061">
    <property type="entry name" value="ABC2_membrane"/>
    <property type="match status" value="1"/>
</dbReference>
<sequence length="301" mass="32677">MTSTGPGDPAGLPPALTSEQAAELARAHGLERVGGRPPLGTYIKDLWERRGFLVTLAQGDFIAGTQNNVLGLLWSVLNPLLLGVAYLLIFGLLLGTRGNVEDFITFLTTGLFTFIYISGGLNYGARAMTGNISMIRSLQFPRVLLPLSTSMSQFFATLPAFGILVVIALVRGQTPTWEWLLFPVSLVVVGVMTTGLGLIAARVVHEVRDASNLIPLLTRMMRYVSGIFFPVAHYAAGAPEWVAVILEYQPLAVTLTLVRETLMGELPVQPVTWLVSCGWAILLFVVGFVLVWRAEATYGRS</sequence>
<feature type="transmembrane region" description="Helical" evidence="10">
    <location>
        <begin position="69"/>
        <end position="91"/>
    </location>
</feature>
<dbReference type="RefSeq" id="WP_141783654.1">
    <property type="nucleotide sequence ID" value="NZ_BAAAIK010000003.1"/>
</dbReference>
<proteinExistence type="inferred from homology"/>
<dbReference type="PANTHER" id="PTHR30413:SF8">
    <property type="entry name" value="TRANSPORT PERMEASE PROTEIN"/>
    <property type="match status" value="1"/>
</dbReference>
<evidence type="ECO:0000256" key="3">
    <source>
        <dbReference type="ARBA" id="ARBA00022448"/>
    </source>
</evidence>
<feature type="transmembrane region" description="Helical" evidence="10">
    <location>
        <begin position="103"/>
        <end position="123"/>
    </location>
</feature>
<feature type="transmembrane region" description="Helical" evidence="10">
    <location>
        <begin position="182"/>
        <end position="204"/>
    </location>
</feature>
<comment type="caution">
    <text evidence="12">The sequence shown here is derived from an EMBL/GenBank/DDBJ whole genome shotgun (WGS) entry which is preliminary data.</text>
</comment>
<dbReference type="Proteomes" id="UP000319516">
    <property type="component" value="Unassembled WGS sequence"/>
</dbReference>
<reference evidence="12 13" key="1">
    <citation type="submission" date="2019-06" db="EMBL/GenBank/DDBJ databases">
        <title>Sequencing the genomes of 1000 actinobacteria strains.</title>
        <authorList>
            <person name="Klenk H.-P."/>
        </authorList>
    </citation>
    <scope>NUCLEOTIDE SEQUENCE [LARGE SCALE GENOMIC DNA]</scope>
    <source>
        <strain evidence="12 13">DSM 12335</strain>
    </source>
</reference>
<dbReference type="AlphaFoldDB" id="A0A542YMS6"/>
<evidence type="ECO:0000256" key="4">
    <source>
        <dbReference type="ARBA" id="ARBA00022475"/>
    </source>
</evidence>
<evidence type="ECO:0000256" key="1">
    <source>
        <dbReference type="ARBA" id="ARBA00004429"/>
    </source>
</evidence>
<evidence type="ECO:0000256" key="5">
    <source>
        <dbReference type="ARBA" id="ARBA00022519"/>
    </source>
</evidence>
<feature type="transmembrane region" description="Helical" evidence="10">
    <location>
        <begin position="271"/>
        <end position="292"/>
    </location>
</feature>
<dbReference type="PANTHER" id="PTHR30413">
    <property type="entry name" value="INNER MEMBRANE TRANSPORT PERMEASE"/>
    <property type="match status" value="1"/>
</dbReference>
<keyword evidence="5" id="KW-0997">Cell inner membrane</keyword>
<dbReference type="InterPro" id="IPR013525">
    <property type="entry name" value="ABC2_TM"/>
</dbReference>
<dbReference type="GO" id="GO:0046677">
    <property type="term" value="P:response to antibiotic"/>
    <property type="evidence" value="ECO:0007669"/>
    <property type="project" value="UniProtKB-KW"/>
</dbReference>